<dbReference type="STRING" id="137246.A0A401SSR9"/>
<evidence type="ECO:0000256" key="1">
    <source>
        <dbReference type="ARBA" id="ARBA00004141"/>
    </source>
</evidence>
<dbReference type="PANTHER" id="PTHR11827:SF9">
    <property type="entry name" value="SOLUTE CARRIER FAMILY 12 MEMBER 3"/>
    <property type="match status" value="1"/>
</dbReference>
<dbReference type="Proteomes" id="UP000287033">
    <property type="component" value="Unassembled WGS sequence"/>
</dbReference>
<gene>
    <name evidence="6" type="ORF">chiPu_0011914</name>
</gene>
<dbReference type="GO" id="GO:0055075">
    <property type="term" value="P:potassium ion homeostasis"/>
    <property type="evidence" value="ECO:0007669"/>
    <property type="project" value="TreeGrafter"/>
</dbReference>
<evidence type="ECO:0000259" key="5">
    <source>
        <dbReference type="Pfam" id="PF03522"/>
    </source>
</evidence>
<sequence length="143" mass="16687">MITFLNKFRLGFHEVHILPDINTSPRPEHLKRFEDLIAPYRLNDGFKDEAIVKELRKDCSWKISDEEIKKNKTKSFRQVQLNEILLDYSHDAALVVDTMPAARKDTCPSTLYLAWLETLSQDLHPAVLLIRGNQENVLTFYCQ</sequence>
<evidence type="ECO:0000256" key="2">
    <source>
        <dbReference type="ARBA" id="ARBA00022692"/>
    </source>
</evidence>
<name>A0A401SSR9_CHIPU</name>
<keyword evidence="2" id="KW-0812">Transmembrane</keyword>
<dbReference type="PANTHER" id="PTHR11827">
    <property type="entry name" value="SOLUTE CARRIER FAMILY 12, CATION COTRANSPORTERS"/>
    <property type="match status" value="1"/>
</dbReference>
<comment type="subcellular location">
    <subcellularLocation>
        <location evidence="1">Membrane</location>
        <topology evidence="1">Multi-pass membrane protein</topology>
    </subcellularLocation>
</comment>
<dbReference type="GO" id="GO:1990573">
    <property type="term" value="P:potassium ion import across plasma membrane"/>
    <property type="evidence" value="ECO:0007669"/>
    <property type="project" value="TreeGrafter"/>
</dbReference>
<accession>A0A401SSR9</accession>
<protein>
    <recommendedName>
        <fullName evidence="5">SLC12A transporter C-terminal domain-containing protein</fullName>
    </recommendedName>
</protein>
<feature type="domain" description="SLC12A transporter C-terminal" evidence="5">
    <location>
        <begin position="1"/>
        <end position="142"/>
    </location>
</feature>
<evidence type="ECO:0000256" key="4">
    <source>
        <dbReference type="ARBA" id="ARBA00023136"/>
    </source>
</evidence>
<keyword evidence="7" id="KW-1185">Reference proteome</keyword>
<keyword evidence="4" id="KW-0472">Membrane</keyword>
<dbReference type="GO" id="GO:0016324">
    <property type="term" value="C:apical plasma membrane"/>
    <property type="evidence" value="ECO:0007669"/>
    <property type="project" value="TreeGrafter"/>
</dbReference>
<comment type="caution">
    <text evidence="6">The sequence shown here is derived from an EMBL/GenBank/DDBJ whole genome shotgun (WGS) entry which is preliminary data.</text>
</comment>
<evidence type="ECO:0000313" key="6">
    <source>
        <dbReference type="EMBL" id="GCC33445.1"/>
    </source>
</evidence>
<dbReference type="GO" id="GO:0055078">
    <property type="term" value="P:sodium ion homeostasis"/>
    <property type="evidence" value="ECO:0007669"/>
    <property type="project" value="TreeGrafter"/>
</dbReference>
<proteinExistence type="predicted"/>
<dbReference type="OrthoDB" id="2020542at2759"/>
<evidence type="ECO:0000256" key="3">
    <source>
        <dbReference type="ARBA" id="ARBA00022989"/>
    </source>
</evidence>
<keyword evidence="3" id="KW-1133">Transmembrane helix</keyword>
<dbReference type="InterPro" id="IPR004842">
    <property type="entry name" value="SLC12A_fam"/>
</dbReference>
<dbReference type="OMA" id="GHLYMAW"/>
<dbReference type="GO" id="GO:0055064">
    <property type="term" value="P:chloride ion homeostasis"/>
    <property type="evidence" value="ECO:0007669"/>
    <property type="project" value="TreeGrafter"/>
</dbReference>
<dbReference type="InterPro" id="IPR018491">
    <property type="entry name" value="SLC12_C"/>
</dbReference>
<evidence type="ECO:0000313" key="7">
    <source>
        <dbReference type="Proteomes" id="UP000287033"/>
    </source>
</evidence>
<reference evidence="6 7" key="1">
    <citation type="journal article" date="2018" name="Nat. Ecol. Evol.">
        <title>Shark genomes provide insights into elasmobranch evolution and the origin of vertebrates.</title>
        <authorList>
            <person name="Hara Y"/>
            <person name="Yamaguchi K"/>
            <person name="Onimaru K"/>
            <person name="Kadota M"/>
            <person name="Koyanagi M"/>
            <person name="Keeley SD"/>
            <person name="Tatsumi K"/>
            <person name="Tanaka K"/>
            <person name="Motone F"/>
            <person name="Kageyama Y"/>
            <person name="Nozu R"/>
            <person name="Adachi N"/>
            <person name="Nishimura O"/>
            <person name="Nakagawa R"/>
            <person name="Tanegashima C"/>
            <person name="Kiyatake I"/>
            <person name="Matsumoto R"/>
            <person name="Murakumo K"/>
            <person name="Nishida K"/>
            <person name="Terakita A"/>
            <person name="Kuratani S"/>
            <person name="Sato K"/>
            <person name="Hyodo S Kuraku.S."/>
        </authorList>
    </citation>
    <scope>NUCLEOTIDE SEQUENCE [LARGE SCALE GENOMIC DNA]</scope>
</reference>
<dbReference type="GO" id="GO:0006884">
    <property type="term" value="P:cell volume homeostasis"/>
    <property type="evidence" value="ECO:0007669"/>
    <property type="project" value="TreeGrafter"/>
</dbReference>
<dbReference type="EMBL" id="BEZZ01000517">
    <property type="protein sequence ID" value="GCC33445.1"/>
    <property type="molecule type" value="Genomic_DNA"/>
</dbReference>
<dbReference type="AlphaFoldDB" id="A0A401SSR9"/>
<dbReference type="Pfam" id="PF03522">
    <property type="entry name" value="SLC12"/>
    <property type="match status" value="1"/>
</dbReference>
<dbReference type="GO" id="GO:0008511">
    <property type="term" value="F:sodium:potassium:chloride symporter activity"/>
    <property type="evidence" value="ECO:0007669"/>
    <property type="project" value="TreeGrafter"/>
</dbReference>
<organism evidence="6 7">
    <name type="scientific">Chiloscyllium punctatum</name>
    <name type="common">Brownbanded bambooshark</name>
    <name type="synonym">Hemiscyllium punctatum</name>
    <dbReference type="NCBI Taxonomy" id="137246"/>
    <lineage>
        <taxon>Eukaryota</taxon>
        <taxon>Metazoa</taxon>
        <taxon>Chordata</taxon>
        <taxon>Craniata</taxon>
        <taxon>Vertebrata</taxon>
        <taxon>Chondrichthyes</taxon>
        <taxon>Elasmobranchii</taxon>
        <taxon>Galeomorphii</taxon>
        <taxon>Galeoidea</taxon>
        <taxon>Orectolobiformes</taxon>
        <taxon>Hemiscylliidae</taxon>
        <taxon>Chiloscyllium</taxon>
    </lineage>
</organism>